<dbReference type="InterPro" id="IPR028098">
    <property type="entry name" value="Glyco_trans_4-like_N"/>
</dbReference>
<dbReference type="Proteomes" id="UP000300142">
    <property type="component" value="Unassembled WGS sequence"/>
</dbReference>
<evidence type="ECO:0000259" key="3">
    <source>
        <dbReference type="Pfam" id="PF13439"/>
    </source>
</evidence>
<evidence type="ECO:0000259" key="2">
    <source>
        <dbReference type="Pfam" id="PF00534"/>
    </source>
</evidence>
<dbReference type="GO" id="GO:0016757">
    <property type="term" value="F:glycosyltransferase activity"/>
    <property type="evidence" value="ECO:0007669"/>
    <property type="project" value="InterPro"/>
</dbReference>
<dbReference type="GO" id="GO:0009103">
    <property type="term" value="P:lipopolysaccharide biosynthetic process"/>
    <property type="evidence" value="ECO:0007669"/>
    <property type="project" value="TreeGrafter"/>
</dbReference>
<reference evidence="5" key="1">
    <citation type="submission" date="2019-02" db="EMBL/GenBank/DDBJ databases">
        <title>Draft genome sequence of Sphaerospermopsis reniformis NIES-1949.</title>
        <authorList>
            <person name="Yamaguchi H."/>
            <person name="Suzuki S."/>
            <person name="Kawachi M."/>
        </authorList>
    </citation>
    <scope>NUCLEOTIDE SEQUENCE [LARGE SCALE GENOMIC DNA]</scope>
    <source>
        <strain evidence="5">NIES-1949</strain>
    </source>
</reference>
<dbReference type="InterPro" id="IPR001296">
    <property type="entry name" value="Glyco_trans_1"/>
</dbReference>
<dbReference type="EMBL" id="BJCE01000055">
    <property type="protein sequence ID" value="GCL36920.1"/>
    <property type="molecule type" value="Genomic_DNA"/>
</dbReference>
<dbReference type="SUPFAM" id="SSF53756">
    <property type="entry name" value="UDP-Glycosyltransferase/glycogen phosphorylase"/>
    <property type="match status" value="1"/>
</dbReference>
<sequence length="379" mass="42546">MNSTFSNSSNRTVCHLTSVHPWHDIRIFIKECTSLAASEYTTYLVAPNAPNKAKNLVNLQEVKKFKGSRILRVTKTVWDAYKKAISIDADLYHFHDPELILIGLILKSRNKKVIYDVHEDVPRDILTKDWIPTPFRNLTALAFEKLENFAAPKFDAIVTATPFIRQRFLKLNPLTIDINNYPILTELVTPESSSPEKERSVCYVGGICQIRGILEMVQAIGMTNATLLLGGTFSNAGEKAKAESLTGWQNVRSLGQLNRQEVADVLSRSVAGLVLFHPAPNHVDAQPNKMFEYMSAGIPVIASNFPLWREIIEGNNCGICVDPLNPQEISEAIQYLINHPQAAAEMGKNGREAVETKYNWEQESQKLLSLYQEILPTQP</sequence>
<dbReference type="Gene3D" id="3.40.50.2000">
    <property type="entry name" value="Glycogen Phosphorylase B"/>
    <property type="match status" value="2"/>
</dbReference>
<feature type="domain" description="Glycosyltransferase subfamily 4-like N-terminal" evidence="3">
    <location>
        <begin position="33"/>
        <end position="170"/>
    </location>
</feature>
<comment type="caution">
    <text evidence="4">The sequence shown here is derived from an EMBL/GenBank/DDBJ whole genome shotgun (WGS) entry which is preliminary data.</text>
</comment>
<evidence type="ECO:0000313" key="4">
    <source>
        <dbReference type="EMBL" id="GCL36920.1"/>
    </source>
</evidence>
<proteinExistence type="predicted"/>
<dbReference type="Pfam" id="PF00534">
    <property type="entry name" value="Glycos_transf_1"/>
    <property type="match status" value="1"/>
</dbReference>
<dbReference type="PANTHER" id="PTHR46401:SF2">
    <property type="entry name" value="GLYCOSYLTRANSFERASE WBBK-RELATED"/>
    <property type="match status" value="1"/>
</dbReference>
<accession>A0A479ZVZ6</accession>
<keyword evidence="1 4" id="KW-0808">Transferase</keyword>
<dbReference type="PANTHER" id="PTHR46401">
    <property type="entry name" value="GLYCOSYLTRANSFERASE WBBK-RELATED"/>
    <property type="match status" value="1"/>
</dbReference>
<name>A0A479ZVZ6_9CYAN</name>
<dbReference type="CDD" id="cd03794">
    <property type="entry name" value="GT4_WbuB-like"/>
    <property type="match status" value="1"/>
</dbReference>
<organism evidence="4 5">
    <name type="scientific">Sphaerospermopsis reniformis</name>
    <dbReference type="NCBI Taxonomy" id="531300"/>
    <lineage>
        <taxon>Bacteria</taxon>
        <taxon>Bacillati</taxon>
        <taxon>Cyanobacteriota</taxon>
        <taxon>Cyanophyceae</taxon>
        <taxon>Nostocales</taxon>
        <taxon>Aphanizomenonaceae</taxon>
        <taxon>Sphaerospermopsis</taxon>
    </lineage>
</organism>
<evidence type="ECO:0000256" key="1">
    <source>
        <dbReference type="ARBA" id="ARBA00022679"/>
    </source>
</evidence>
<keyword evidence="5" id="KW-1185">Reference proteome</keyword>
<gene>
    <name evidence="4" type="ORF">SR1949_20260</name>
</gene>
<protein>
    <submittedName>
        <fullName evidence="4">Glycosyl transferase, group 1</fullName>
    </submittedName>
</protein>
<feature type="domain" description="Glycosyl transferase family 1" evidence="2">
    <location>
        <begin position="192"/>
        <end position="352"/>
    </location>
</feature>
<evidence type="ECO:0000313" key="5">
    <source>
        <dbReference type="Proteomes" id="UP000300142"/>
    </source>
</evidence>
<dbReference type="AlphaFoldDB" id="A0A479ZVZ6"/>
<dbReference type="Pfam" id="PF13439">
    <property type="entry name" value="Glyco_transf_4"/>
    <property type="match status" value="1"/>
</dbReference>